<proteinExistence type="predicted"/>
<dbReference type="Proteomes" id="UP000730618">
    <property type="component" value="Unassembled WGS sequence"/>
</dbReference>
<comment type="caution">
    <text evidence="1">The sequence shown here is derived from an EMBL/GenBank/DDBJ whole genome shotgun (WGS) entry which is preliminary data.</text>
</comment>
<gene>
    <name evidence="1" type="ORF">PAECIP111802_06745</name>
</gene>
<dbReference type="EMBL" id="CAJVCE010000035">
    <property type="protein sequence ID" value="CAG7657496.1"/>
    <property type="molecule type" value="Genomic_DNA"/>
</dbReference>
<evidence type="ECO:0000313" key="1">
    <source>
        <dbReference type="EMBL" id="CAG7657496.1"/>
    </source>
</evidence>
<name>A0ABM8VT78_9BACL</name>
<protein>
    <submittedName>
        <fullName evidence="1">Uncharacterized protein</fullName>
    </submittedName>
</protein>
<accession>A0ABM8VT78</accession>
<sequence>MRFVARKRFARHVCSLRTGLLAEFLFQGSSRDTGNSAKYDGQVHGAVPTADRFGNPDNQFDGLDDYIVVNPVPKLNKDGFSLSVWVRYSRAACSNTCSSTVPAPSVMSFHCNKTATVPSNRRTPKNIFLSSILRTNKWKQQDQSPVRNYTLVS</sequence>
<keyword evidence="2" id="KW-1185">Reference proteome</keyword>
<evidence type="ECO:0000313" key="2">
    <source>
        <dbReference type="Proteomes" id="UP000730618"/>
    </source>
</evidence>
<reference evidence="1 2" key="1">
    <citation type="submission" date="2021-06" db="EMBL/GenBank/DDBJ databases">
        <authorList>
            <person name="Criscuolo A."/>
        </authorList>
    </citation>
    <scope>NUCLEOTIDE SEQUENCE [LARGE SCALE GENOMIC DNA]</scope>
    <source>
        <strain evidence="2">CIP 111802</strain>
    </source>
</reference>
<organism evidence="1 2">
    <name type="scientific">Paenibacillus allorhizosphaerae</name>
    <dbReference type="NCBI Taxonomy" id="2849866"/>
    <lineage>
        <taxon>Bacteria</taxon>
        <taxon>Bacillati</taxon>
        <taxon>Bacillota</taxon>
        <taxon>Bacilli</taxon>
        <taxon>Bacillales</taxon>
        <taxon>Paenibacillaceae</taxon>
        <taxon>Paenibacillus</taxon>
    </lineage>
</organism>